<dbReference type="Proteomes" id="UP001446871">
    <property type="component" value="Unassembled WGS sequence"/>
</dbReference>
<organism evidence="2 3">
    <name type="scientific">Apiospora saccharicola</name>
    <dbReference type="NCBI Taxonomy" id="335842"/>
    <lineage>
        <taxon>Eukaryota</taxon>
        <taxon>Fungi</taxon>
        <taxon>Dikarya</taxon>
        <taxon>Ascomycota</taxon>
        <taxon>Pezizomycotina</taxon>
        <taxon>Sordariomycetes</taxon>
        <taxon>Xylariomycetidae</taxon>
        <taxon>Amphisphaeriales</taxon>
        <taxon>Apiosporaceae</taxon>
        <taxon>Apiospora</taxon>
    </lineage>
</organism>
<keyword evidence="3" id="KW-1185">Reference proteome</keyword>
<accession>A0ABR1W3D3</accession>
<reference evidence="2 3" key="1">
    <citation type="submission" date="2023-01" db="EMBL/GenBank/DDBJ databases">
        <title>Analysis of 21 Apiospora genomes using comparative genomics revels a genus with tremendous synthesis potential of carbohydrate active enzymes and secondary metabolites.</title>
        <authorList>
            <person name="Sorensen T."/>
        </authorList>
    </citation>
    <scope>NUCLEOTIDE SEQUENCE [LARGE SCALE GENOMIC DNA]</scope>
    <source>
        <strain evidence="2 3">CBS 83171</strain>
    </source>
</reference>
<feature type="region of interest" description="Disordered" evidence="1">
    <location>
        <begin position="128"/>
        <end position="149"/>
    </location>
</feature>
<feature type="region of interest" description="Disordered" evidence="1">
    <location>
        <begin position="90"/>
        <end position="114"/>
    </location>
</feature>
<feature type="compositionally biased region" description="Basic and acidic residues" evidence="1">
    <location>
        <begin position="128"/>
        <end position="139"/>
    </location>
</feature>
<dbReference type="EMBL" id="JAQQWM010000002">
    <property type="protein sequence ID" value="KAK8077981.1"/>
    <property type="molecule type" value="Genomic_DNA"/>
</dbReference>
<evidence type="ECO:0000256" key="1">
    <source>
        <dbReference type="SAM" id="MobiDB-lite"/>
    </source>
</evidence>
<comment type="caution">
    <text evidence="2">The sequence shown here is derived from an EMBL/GenBank/DDBJ whole genome shotgun (WGS) entry which is preliminary data.</text>
</comment>
<gene>
    <name evidence="2" type="ORF">PG996_004151</name>
</gene>
<evidence type="ECO:0000313" key="2">
    <source>
        <dbReference type="EMBL" id="KAK8077981.1"/>
    </source>
</evidence>
<protein>
    <submittedName>
        <fullName evidence="2">Uncharacterized protein</fullName>
    </submittedName>
</protein>
<proteinExistence type="predicted"/>
<name>A0ABR1W3D3_9PEZI</name>
<evidence type="ECO:0000313" key="3">
    <source>
        <dbReference type="Proteomes" id="UP001446871"/>
    </source>
</evidence>
<sequence>MKIFGLELPLEVLIRLLQQFVLLCQQFVFADQPFPLLNPVCAASRPPPELGRPSLGVLGALLSALGLLRGLGWFRTGRFRKVASLVALKPSEDRDRSGGSAYPRGHGSSAEQDGKLARVEGLLDEVQHLNANEEEKVESTSKMGGGFVQ</sequence>